<evidence type="ECO:0000313" key="2">
    <source>
        <dbReference type="Proteomes" id="UP000034838"/>
    </source>
</evidence>
<dbReference type="Proteomes" id="UP000034838">
    <property type="component" value="Unassembled WGS sequence"/>
</dbReference>
<dbReference type="Gene3D" id="3.40.50.2300">
    <property type="match status" value="2"/>
</dbReference>
<dbReference type="OrthoDB" id="4289575at2"/>
<proteinExistence type="predicted"/>
<comment type="caution">
    <text evidence="1">The sequence shown here is derived from an EMBL/GenBank/DDBJ whole genome shotgun (WGS) entry which is preliminary data.</text>
</comment>
<dbReference type="RefSeq" id="WP_046421645.1">
    <property type="nucleotide sequence ID" value="NZ_LBDA02000080.1"/>
</dbReference>
<evidence type="ECO:0008006" key="3">
    <source>
        <dbReference type="Google" id="ProtNLM"/>
    </source>
</evidence>
<dbReference type="SUPFAM" id="SSF53822">
    <property type="entry name" value="Periplasmic binding protein-like I"/>
    <property type="match status" value="1"/>
</dbReference>
<name>A0A1J4PW32_9ACTN</name>
<keyword evidence="2" id="KW-1185">Reference proteome</keyword>
<gene>
    <name evidence="1" type="ORF">VT52_028850</name>
</gene>
<reference evidence="1" key="1">
    <citation type="submission" date="2016-10" db="EMBL/GenBank/DDBJ databases">
        <title>Genome sequence of Streptomyces malaysiense MUSC 136.</title>
        <authorList>
            <person name="Lee L.-H."/>
            <person name="Ser H.-L."/>
        </authorList>
    </citation>
    <scope>NUCLEOTIDE SEQUENCE [LARGE SCALE GENOMIC DNA]</scope>
    <source>
        <strain evidence="1">MUSC 136</strain>
    </source>
</reference>
<evidence type="ECO:0000313" key="1">
    <source>
        <dbReference type="EMBL" id="OIK24040.1"/>
    </source>
</evidence>
<organism evidence="1 2">
    <name type="scientific">Streptomyces malaysiense</name>
    <dbReference type="NCBI Taxonomy" id="1428626"/>
    <lineage>
        <taxon>Bacteria</taxon>
        <taxon>Bacillati</taxon>
        <taxon>Actinomycetota</taxon>
        <taxon>Actinomycetes</taxon>
        <taxon>Kitasatosporales</taxon>
        <taxon>Streptomycetaceae</taxon>
        <taxon>Streptomyces</taxon>
    </lineage>
</organism>
<protein>
    <recommendedName>
        <fullName evidence="3">Leucine-binding protein domain-containing protein</fullName>
    </recommendedName>
</protein>
<dbReference type="EMBL" id="LBDA02000080">
    <property type="protein sequence ID" value="OIK24040.1"/>
    <property type="molecule type" value="Genomic_DNA"/>
</dbReference>
<dbReference type="AlphaFoldDB" id="A0A1J4PW32"/>
<sequence>MPTPPLTASGFPDEEGADDFVRMFRQALAPAERESLAYTPPLVILDVGDGGAEYDARVRRVVDALERASRNDQDRQTVPHALVTASKDSELLSGTAARGLFFGLPKNMTPDRLPGFWPLSDSVSYIRALDQGTTAPGSHALREHAYEQLRLNRRQRREGGPQAFLWALGGGDAPPVGGLRGWLLGSLWHGITRTLPRWRWELRKTRRLMRPGRLARRRRQGWLGEALGMAEGSETMFEVMDEVADRQLRRMALPEDHPRHQESLYALERLLTRALLEDLADPPVGHRRPRRRRRTARPLLLVPIPREDAPGVAAVERFLRAFHEERGHTASRPGPLVVAVGRPSPRLLTALGNPTAIGFGQAGPLLQQPQPPTGPALVKLQDESFERDGIVVRHCLPRLFRISGRTVATTAVTGVSLFSILLGVGAWQILGGPDVSYECVGGTRTVAEDAGARITVHATEWYQAARGQIDRQNKRVMDNYAQHRTVRTVVAFVSDPPVGEDAIRFDGLIPELRGIALWQQDLNDQAANDPSLVPLLVDVRTTGELFGNAEAKAEDLVREVRGEAGQPAYKRIVGVLGFAQSRESTQAALKVLDRARIPVIGTTATADEMQTAARTSYWPFTPSNSTEAAIEAAFANRENIVARQSSETQCTPAQHAIVIESSADLYSRSLADKFTDDFPGTEPVFDYNQENQYGGGGPPVTMRTSSADTLTKQLCTALRKQPDSVVYWSARAKDFSAFANAMDRSGTCTDHDITVLGGNELTNVAQTGVFANKEWLRLYYSAHRLPSADRRASTKTGQFVREYTNFVKETTTGADPWQQDGHSAVSYDAFHVLSQAVIEAYQADPTVDRANVLHSLQDGITFDGATGYVSYGADVNAPPVDKTLVLLQQVADQPEAVVACGAYKQGAGYQYQKQGVPCDAAG</sequence>
<dbReference type="InterPro" id="IPR028082">
    <property type="entry name" value="Peripla_BP_I"/>
</dbReference>
<accession>A0A1J4PW32</accession>